<evidence type="ECO:0000256" key="2">
    <source>
        <dbReference type="ARBA" id="ARBA00006484"/>
    </source>
</evidence>
<evidence type="ECO:0000256" key="10">
    <source>
        <dbReference type="ARBA" id="ARBA00050568"/>
    </source>
</evidence>
<evidence type="ECO:0000256" key="1">
    <source>
        <dbReference type="ARBA" id="ARBA00004141"/>
    </source>
</evidence>
<dbReference type="PRINTS" id="PR00080">
    <property type="entry name" value="SDRFAMILY"/>
</dbReference>
<keyword evidence="9" id="KW-0472">Membrane</keyword>
<dbReference type="Proteomes" id="UP000007635">
    <property type="component" value="Chromosome XVII"/>
</dbReference>
<sequence length="303" mass="33944">MRKGSPPDFITFPRPRTLTDLIAQSLLPHPRPTPRFPARMTGLHLGPRVDKENSFTRRPPGPVIFVVILWGRTEKCLKETAEEISLSGTECHYLVCDVANREEVYKQAKVVREKVGDVSILVNNAAVVHGKTLMESDDDALLKSQHINTLGQFWTIKAFLPRMLELQHGHVVCINSILSQSPIPGAIDYCTSKASSLAFMESLTLGMLDCPGVGCTTVLPFHTNTEMFQGLRVRFPQLFPPLKPEVVAQRTVDAVRADKAFIYLPWTMHALVILKSFMPQVALEEIHRFSGSYTCMNTFKGRT</sequence>
<accession>G3NKP2</accession>
<dbReference type="GeneTree" id="ENSGT00940000158724"/>
<evidence type="ECO:0000256" key="6">
    <source>
        <dbReference type="ARBA" id="ARBA00022989"/>
    </source>
</evidence>
<dbReference type="GO" id="GO:0016020">
    <property type="term" value="C:membrane"/>
    <property type="evidence" value="ECO:0007669"/>
    <property type="project" value="UniProtKB-SubCell"/>
</dbReference>
<evidence type="ECO:0000313" key="15">
    <source>
        <dbReference type="Ensembl" id="ENSGACP00000005905.2"/>
    </source>
</evidence>
<keyword evidence="8" id="KW-0443">Lipid metabolism</keyword>
<comment type="similarity">
    <text evidence="2 14">Belongs to the short-chain dehydrogenases/reductases (SDR) family.</text>
</comment>
<comment type="subcellular location">
    <subcellularLocation>
        <location evidence="1">Membrane</location>
        <topology evidence="1">Multi-pass membrane protein</topology>
    </subcellularLocation>
</comment>
<dbReference type="PANTHER" id="PTHR24322:SF483">
    <property type="entry name" value="SHORT-CHAIN DEHYDROGENASE_REDUCTASE 3"/>
    <property type="match status" value="1"/>
</dbReference>
<dbReference type="Ensembl" id="ENSGACT00000005922.2">
    <property type="protein sequence ID" value="ENSGACP00000005905.2"/>
    <property type="gene ID" value="ENSGACG00000004448.2"/>
</dbReference>
<evidence type="ECO:0000256" key="12">
    <source>
        <dbReference type="ARBA" id="ARBA00068717"/>
    </source>
</evidence>
<keyword evidence="6" id="KW-1133">Transmembrane helix</keyword>
<protein>
    <recommendedName>
        <fullName evidence="12">Short-chain dehydrogenase/reductase 3</fullName>
        <ecNumber evidence="3">1.1.1.300</ecNumber>
    </recommendedName>
    <alternativeName>
        <fullName evidence="13">Retinal short-chain dehydrogenase/reductase 1</fullName>
    </alternativeName>
</protein>
<evidence type="ECO:0000256" key="3">
    <source>
        <dbReference type="ARBA" id="ARBA00012852"/>
    </source>
</evidence>
<keyword evidence="7" id="KW-0560">Oxidoreductase</keyword>
<proteinExistence type="inferred from homology"/>
<evidence type="ECO:0000256" key="9">
    <source>
        <dbReference type="ARBA" id="ARBA00023136"/>
    </source>
</evidence>
<dbReference type="InterPro" id="IPR002347">
    <property type="entry name" value="SDR_fam"/>
</dbReference>
<evidence type="ECO:0000256" key="7">
    <source>
        <dbReference type="ARBA" id="ARBA00023002"/>
    </source>
</evidence>
<evidence type="ECO:0000256" key="4">
    <source>
        <dbReference type="ARBA" id="ARBA00022692"/>
    </source>
</evidence>
<dbReference type="Gene3D" id="3.40.50.720">
    <property type="entry name" value="NAD(P)-binding Rossmann-like Domain"/>
    <property type="match status" value="1"/>
</dbReference>
<dbReference type="Pfam" id="PF00106">
    <property type="entry name" value="adh_short"/>
    <property type="match status" value="1"/>
</dbReference>
<dbReference type="AlphaFoldDB" id="G3NKP2"/>
<dbReference type="GO" id="GO:0005811">
    <property type="term" value="C:lipid droplet"/>
    <property type="evidence" value="ECO:0007669"/>
    <property type="project" value="TreeGrafter"/>
</dbReference>
<keyword evidence="4" id="KW-0812">Transmembrane</keyword>
<evidence type="ECO:0000256" key="8">
    <source>
        <dbReference type="ARBA" id="ARBA00023098"/>
    </source>
</evidence>
<comment type="catalytic activity">
    <reaction evidence="10">
        <text>all-trans-retinol + NADP(+) = all-trans-retinal + NADPH + H(+)</text>
        <dbReference type="Rhea" id="RHEA:25033"/>
        <dbReference type="ChEBI" id="CHEBI:15378"/>
        <dbReference type="ChEBI" id="CHEBI:17336"/>
        <dbReference type="ChEBI" id="CHEBI:17898"/>
        <dbReference type="ChEBI" id="CHEBI:57783"/>
        <dbReference type="ChEBI" id="CHEBI:58349"/>
        <dbReference type="EC" id="1.1.1.300"/>
    </reaction>
</comment>
<evidence type="ECO:0000256" key="5">
    <source>
        <dbReference type="ARBA" id="ARBA00022857"/>
    </source>
</evidence>
<evidence type="ECO:0000256" key="14">
    <source>
        <dbReference type="RuleBase" id="RU000363"/>
    </source>
</evidence>
<organism evidence="15 16">
    <name type="scientific">Gasterosteus aculeatus aculeatus</name>
    <name type="common">three-spined stickleback</name>
    <dbReference type="NCBI Taxonomy" id="481459"/>
    <lineage>
        <taxon>Eukaryota</taxon>
        <taxon>Metazoa</taxon>
        <taxon>Chordata</taxon>
        <taxon>Craniata</taxon>
        <taxon>Vertebrata</taxon>
        <taxon>Euteleostomi</taxon>
        <taxon>Actinopterygii</taxon>
        <taxon>Neopterygii</taxon>
        <taxon>Teleostei</taxon>
        <taxon>Neoteleostei</taxon>
        <taxon>Acanthomorphata</taxon>
        <taxon>Eupercaria</taxon>
        <taxon>Perciformes</taxon>
        <taxon>Cottioidei</taxon>
        <taxon>Gasterosteales</taxon>
        <taxon>Gasterosteidae</taxon>
        <taxon>Gasterosteus</taxon>
    </lineage>
</organism>
<dbReference type="SUPFAM" id="SSF51735">
    <property type="entry name" value="NAD(P)-binding Rossmann-fold domains"/>
    <property type="match status" value="1"/>
</dbReference>
<dbReference type="GO" id="GO:0004745">
    <property type="term" value="F:all-trans-retinol dehydrogenase (NAD+) activity"/>
    <property type="evidence" value="ECO:0007669"/>
    <property type="project" value="TreeGrafter"/>
</dbReference>
<comment type="function">
    <text evidence="11">Catalyzes the reduction of all-trans-retinal to all-trans-retinol in the presence of NADPH.</text>
</comment>
<dbReference type="PRINTS" id="PR00081">
    <property type="entry name" value="GDHRDH"/>
</dbReference>
<reference evidence="15" key="2">
    <citation type="submission" date="2025-08" db="UniProtKB">
        <authorList>
            <consortium name="Ensembl"/>
        </authorList>
    </citation>
    <scope>IDENTIFICATION</scope>
</reference>
<dbReference type="CDD" id="cd05339">
    <property type="entry name" value="17beta-HSDXI-like_SDR_c"/>
    <property type="match status" value="1"/>
</dbReference>
<reference evidence="15 16" key="1">
    <citation type="journal article" date="2021" name="G3 (Bethesda)">
        <title>Improved contiguity of the threespine stickleback genome using long-read sequencing.</title>
        <authorList>
            <person name="Nath S."/>
            <person name="Shaw D.E."/>
            <person name="White M.A."/>
        </authorList>
    </citation>
    <scope>NUCLEOTIDE SEQUENCE [LARGE SCALE GENOMIC DNA]</scope>
    <source>
        <strain evidence="15 16">Lake Benthic</strain>
    </source>
</reference>
<evidence type="ECO:0000313" key="16">
    <source>
        <dbReference type="Proteomes" id="UP000007635"/>
    </source>
</evidence>
<reference evidence="15" key="3">
    <citation type="submission" date="2025-09" db="UniProtKB">
        <authorList>
            <consortium name="Ensembl"/>
        </authorList>
    </citation>
    <scope>IDENTIFICATION</scope>
</reference>
<keyword evidence="16" id="KW-1185">Reference proteome</keyword>
<dbReference type="EC" id="1.1.1.300" evidence="3"/>
<dbReference type="PANTHER" id="PTHR24322">
    <property type="entry name" value="PKSB"/>
    <property type="match status" value="1"/>
</dbReference>
<dbReference type="GO" id="GO:0052650">
    <property type="term" value="F:all-trans-retinol dehydrogenase (NADP+) activity"/>
    <property type="evidence" value="ECO:0007669"/>
    <property type="project" value="UniProtKB-EC"/>
</dbReference>
<dbReference type="FunFam" id="3.40.50.720:FF:000131">
    <property type="entry name" value="Short-chain dehydrogenase/reductase 3"/>
    <property type="match status" value="1"/>
</dbReference>
<name>G3NKP2_GASAC</name>
<dbReference type="InterPro" id="IPR036291">
    <property type="entry name" value="NAD(P)-bd_dom_sf"/>
</dbReference>
<evidence type="ECO:0000256" key="11">
    <source>
        <dbReference type="ARBA" id="ARBA00059620"/>
    </source>
</evidence>
<dbReference type="GO" id="GO:0048385">
    <property type="term" value="P:regulation of retinoic acid receptor signaling pathway"/>
    <property type="evidence" value="ECO:0007669"/>
    <property type="project" value="TreeGrafter"/>
</dbReference>
<evidence type="ECO:0000256" key="13">
    <source>
        <dbReference type="ARBA" id="ARBA00082544"/>
    </source>
</evidence>
<dbReference type="Bgee" id="ENSGACG00000004448">
    <property type="expression patterns" value="Expressed in embryo and 9 other cell types or tissues"/>
</dbReference>
<keyword evidence="5" id="KW-0521">NADP</keyword>